<comment type="caution">
    <text evidence="1">The sequence shown here is derived from an EMBL/GenBank/DDBJ whole genome shotgun (WGS) entry which is preliminary data.</text>
</comment>
<dbReference type="OrthoDB" id="7473089at2"/>
<name>A0A437LVV4_9SPHN</name>
<proteinExistence type="predicted"/>
<dbReference type="Proteomes" id="UP000282971">
    <property type="component" value="Unassembled WGS sequence"/>
</dbReference>
<evidence type="ECO:0000313" key="1">
    <source>
        <dbReference type="EMBL" id="RVT89514.1"/>
    </source>
</evidence>
<organism evidence="1 2">
    <name type="scientific">Sphingomonas crocodyli</name>
    <dbReference type="NCBI Taxonomy" id="1979270"/>
    <lineage>
        <taxon>Bacteria</taxon>
        <taxon>Pseudomonadati</taxon>
        <taxon>Pseudomonadota</taxon>
        <taxon>Alphaproteobacteria</taxon>
        <taxon>Sphingomonadales</taxon>
        <taxon>Sphingomonadaceae</taxon>
        <taxon>Sphingomonas</taxon>
    </lineage>
</organism>
<reference evidence="1 2" key="1">
    <citation type="submission" date="2019-01" db="EMBL/GenBank/DDBJ databases">
        <authorList>
            <person name="Chen W.-M."/>
        </authorList>
    </citation>
    <scope>NUCLEOTIDE SEQUENCE [LARGE SCALE GENOMIC DNA]</scope>
    <source>
        <strain evidence="1 2">CCP-7</strain>
    </source>
</reference>
<keyword evidence="2" id="KW-1185">Reference proteome</keyword>
<dbReference type="RefSeq" id="WP_127746652.1">
    <property type="nucleotide sequence ID" value="NZ_SACN01000005.1"/>
</dbReference>
<gene>
    <name evidence="1" type="ORF">EOD43_22415</name>
</gene>
<protein>
    <recommendedName>
        <fullName evidence="3">STAS/SEC14 domain-containing protein</fullName>
    </recommendedName>
</protein>
<accession>A0A437LVV4</accession>
<dbReference type="AlphaFoldDB" id="A0A437LVV4"/>
<dbReference type="EMBL" id="SACN01000005">
    <property type="protein sequence ID" value="RVT89514.1"/>
    <property type="molecule type" value="Genomic_DNA"/>
</dbReference>
<evidence type="ECO:0008006" key="3">
    <source>
        <dbReference type="Google" id="ProtNLM"/>
    </source>
</evidence>
<evidence type="ECO:0000313" key="2">
    <source>
        <dbReference type="Proteomes" id="UP000282971"/>
    </source>
</evidence>
<sequence length="129" mass="14008">MRFPTRQRLLLTLSGLLPVNEFLELRDRLAAERASMGEGKFDVIIDATRSSMPPQAVVALAQHIFSGPYRCARRVAVGAGASLSRLQGRRGDAADSQRVFPTMVEAEAWLDAELGLRPHGGYSLAGTTL</sequence>